<organism evidence="2 3">
    <name type="scientific">Endozoicomonas montiporae</name>
    <dbReference type="NCBI Taxonomy" id="1027273"/>
    <lineage>
        <taxon>Bacteria</taxon>
        <taxon>Pseudomonadati</taxon>
        <taxon>Pseudomonadota</taxon>
        <taxon>Gammaproteobacteria</taxon>
        <taxon>Oceanospirillales</taxon>
        <taxon>Endozoicomonadaceae</taxon>
        <taxon>Endozoicomonas</taxon>
    </lineage>
</organism>
<dbReference type="AlphaFoldDB" id="A0A081N2E2"/>
<dbReference type="GO" id="GO:0032196">
    <property type="term" value="P:transposition"/>
    <property type="evidence" value="ECO:0007669"/>
    <property type="project" value="TreeGrafter"/>
</dbReference>
<dbReference type="Gene3D" id="1.10.10.60">
    <property type="entry name" value="Homeodomain-like"/>
    <property type="match status" value="1"/>
</dbReference>
<dbReference type="PANTHER" id="PTHR10948:SF23">
    <property type="entry name" value="TRANSPOSASE INSI FOR INSERTION SEQUENCE ELEMENT IS30A-RELATED"/>
    <property type="match status" value="1"/>
</dbReference>
<evidence type="ECO:0000313" key="2">
    <source>
        <dbReference type="EMBL" id="KEQ12615.1"/>
    </source>
</evidence>
<dbReference type="InterPro" id="IPR009057">
    <property type="entry name" value="Homeodomain-like_sf"/>
</dbReference>
<dbReference type="GO" id="GO:0004803">
    <property type="term" value="F:transposase activity"/>
    <property type="evidence" value="ECO:0007669"/>
    <property type="project" value="TreeGrafter"/>
</dbReference>
<evidence type="ECO:0000259" key="1">
    <source>
        <dbReference type="Pfam" id="PF13936"/>
    </source>
</evidence>
<dbReference type="GO" id="GO:0005829">
    <property type="term" value="C:cytosol"/>
    <property type="evidence" value="ECO:0007669"/>
    <property type="project" value="TreeGrafter"/>
</dbReference>
<evidence type="ECO:0000313" key="3">
    <source>
        <dbReference type="Proteomes" id="UP000028006"/>
    </source>
</evidence>
<protein>
    <recommendedName>
        <fullName evidence="1">Transposase IS30-like HTH domain-containing protein</fullName>
    </recommendedName>
</protein>
<dbReference type="PANTHER" id="PTHR10948">
    <property type="entry name" value="TRANSPOSASE"/>
    <property type="match status" value="1"/>
</dbReference>
<accession>A0A081N2E2</accession>
<dbReference type="eggNOG" id="COG2826">
    <property type="taxonomic scope" value="Bacteria"/>
</dbReference>
<dbReference type="InterPro" id="IPR051917">
    <property type="entry name" value="Transposase-Integrase"/>
</dbReference>
<dbReference type="InterPro" id="IPR025246">
    <property type="entry name" value="IS30-like_HTH"/>
</dbReference>
<comment type="caution">
    <text evidence="2">The sequence shown here is derived from an EMBL/GenBank/DDBJ whole genome shotgun (WGS) entry which is preliminary data.</text>
</comment>
<name>A0A081N2E2_9GAMM</name>
<dbReference type="EMBL" id="JOKG01000004">
    <property type="protein sequence ID" value="KEQ12615.1"/>
    <property type="molecule type" value="Genomic_DNA"/>
</dbReference>
<sequence>MSYRQLTEQDRITIWSLRREGKSQADIARKLGCHRSTISRELRRNNTLSGYDARCAHQQAEERRRHHRAAATPDLGNLLGMLSTLGWSKEKQKEFILRHHPELKLSVEQMMSR</sequence>
<proteinExistence type="predicted"/>
<keyword evidence="3" id="KW-1185">Reference proteome</keyword>
<gene>
    <name evidence="2" type="ORF">GZ77_19120</name>
</gene>
<reference evidence="2 3" key="1">
    <citation type="submission" date="2014-06" db="EMBL/GenBank/DDBJ databases">
        <title>Whole Genome Sequences of Three Symbiotic Endozoicomonas Bacteria.</title>
        <authorList>
            <person name="Neave M.J."/>
            <person name="Apprill A."/>
            <person name="Voolstra C.R."/>
        </authorList>
    </citation>
    <scope>NUCLEOTIDE SEQUENCE [LARGE SCALE GENOMIC DNA]</scope>
    <source>
        <strain evidence="2 3">LMG 24815</strain>
    </source>
</reference>
<dbReference type="Proteomes" id="UP000028006">
    <property type="component" value="Unassembled WGS sequence"/>
</dbReference>
<dbReference type="SUPFAM" id="SSF46689">
    <property type="entry name" value="Homeodomain-like"/>
    <property type="match status" value="1"/>
</dbReference>
<dbReference type="Pfam" id="PF13936">
    <property type="entry name" value="HTH_38"/>
    <property type="match status" value="1"/>
</dbReference>
<feature type="domain" description="Transposase IS30-like HTH" evidence="1">
    <location>
        <begin position="2"/>
        <end position="45"/>
    </location>
</feature>